<dbReference type="OrthoDB" id="10253041at2759"/>
<reference evidence="1 2" key="1">
    <citation type="submission" date="2019-05" db="EMBL/GenBank/DDBJ databases">
        <title>Another draft genome of Portunus trituberculatus and its Hox gene families provides insights of decapod evolution.</title>
        <authorList>
            <person name="Jeong J.-H."/>
            <person name="Song I."/>
            <person name="Kim S."/>
            <person name="Choi T."/>
            <person name="Kim D."/>
            <person name="Ryu S."/>
            <person name="Kim W."/>
        </authorList>
    </citation>
    <scope>NUCLEOTIDE SEQUENCE [LARGE SCALE GENOMIC DNA]</scope>
    <source>
        <tissue evidence="1">Muscle</tissue>
    </source>
</reference>
<keyword evidence="2" id="KW-1185">Reference proteome</keyword>
<name>A0A5B7K4R7_PORTR</name>
<dbReference type="Proteomes" id="UP000324222">
    <property type="component" value="Unassembled WGS sequence"/>
</dbReference>
<evidence type="ECO:0000313" key="1">
    <source>
        <dbReference type="EMBL" id="MPD03523.1"/>
    </source>
</evidence>
<keyword evidence="1" id="KW-0645">Protease</keyword>
<sequence>MSCLLIQIVVFLQNDPFKASVCRQRVLCRSLAGNPVYLLTITSHDNDDDSKVSYTARASPLTESTR</sequence>
<dbReference type="GO" id="GO:0004180">
    <property type="term" value="F:carboxypeptidase activity"/>
    <property type="evidence" value="ECO:0007669"/>
    <property type="project" value="UniProtKB-KW"/>
</dbReference>
<comment type="caution">
    <text evidence="1">The sequence shown here is derived from an EMBL/GenBank/DDBJ whole genome shotgun (WGS) entry which is preliminary data.</text>
</comment>
<organism evidence="1 2">
    <name type="scientific">Portunus trituberculatus</name>
    <name type="common">Swimming crab</name>
    <name type="synonym">Neptunus trituberculatus</name>
    <dbReference type="NCBI Taxonomy" id="210409"/>
    <lineage>
        <taxon>Eukaryota</taxon>
        <taxon>Metazoa</taxon>
        <taxon>Ecdysozoa</taxon>
        <taxon>Arthropoda</taxon>
        <taxon>Crustacea</taxon>
        <taxon>Multicrustacea</taxon>
        <taxon>Malacostraca</taxon>
        <taxon>Eumalacostraca</taxon>
        <taxon>Eucarida</taxon>
        <taxon>Decapoda</taxon>
        <taxon>Pleocyemata</taxon>
        <taxon>Brachyura</taxon>
        <taxon>Eubrachyura</taxon>
        <taxon>Portunoidea</taxon>
        <taxon>Portunidae</taxon>
        <taxon>Portuninae</taxon>
        <taxon>Portunus</taxon>
    </lineage>
</organism>
<proteinExistence type="predicted"/>
<gene>
    <name evidence="1" type="primary">AGBL3</name>
    <name evidence="1" type="ORF">E2C01_099164</name>
</gene>
<keyword evidence="1" id="KW-0121">Carboxypeptidase</keyword>
<dbReference type="EMBL" id="VSRR010136478">
    <property type="protein sequence ID" value="MPD03523.1"/>
    <property type="molecule type" value="Genomic_DNA"/>
</dbReference>
<dbReference type="AlphaFoldDB" id="A0A5B7K4R7"/>
<evidence type="ECO:0000313" key="2">
    <source>
        <dbReference type="Proteomes" id="UP000324222"/>
    </source>
</evidence>
<protein>
    <submittedName>
        <fullName evidence="1">Cytosolic carboxypeptidase 3</fullName>
    </submittedName>
</protein>
<accession>A0A5B7K4R7</accession>
<keyword evidence="1" id="KW-0378">Hydrolase</keyword>